<name>A0ABN8NGQ3_9CNID</name>
<accession>A0ABN8NGQ3</accession>
<evidence type="ECO:0000259" key="1">
    <source>
        <dbReference type="Pfam" id="PF13847"/>
    </source>
</evidence>
<protein>
    <recommendedName>
        <fullName evidence="1">Methyltransferase domain-containing protein</fullName>
    </recommendedName>
</protein>
<dbReference type="EMBL" id="CALNXK010000019">
    <property type="protein sequence ID" value="CAH3106958.1"/>
    <property type="molecule type" value="Genomic_DNA"/>
</dbReference>
<evidence type="ECO:0000313" key="3">
    <source>
        <dbReference type="Proteomes" id="UP001159405"/>
    </source>
</evidence>
<gene>
    <name evidence="2" type="ORF">PLOB_00015027</name>
</gene>
<dbReference type="Gene3D" id="3.40.50.150">
    <property type="entry name" value="Vaccinia Virus protein VP39"/>
    <property type="match status" value="1"/>
</dbReference>
<evidence type="ECO:0000313" key="2">
    <source>
        <dbReference type="EMBL" id="CAH3106958.1"/>
    </source>
</evidence>
<proteinExistence type="predicted"/>
<dbReference type="PANTHER" id="PTHR43861">
    <property type="entry name" value="TRANS-ACONITATE 2-METHYLTRANSFERASE-RELATED"/>
    <property type="match status" value="1"/>
</dbReference>
<dbReference type="Proteomes" id="UP001159405">
    <property type="component" value="Unassembled WGS sequence"/>
</dbReference>
<reference evidence="2 3" key="1">
    <citation type="submission" date="2022-05" db="EMBL/GenBank/DDBJ databases">
        <authorList>
            <consortium name="Genoscope - CEA"/>
            <person name="William W."/>
        </authorList>
    </citation>
    <scope>NUCLEOTIDE SEQUENCE [LARGE SCALE GENOMIC DNA]</scope>
</reference>
<keyword evidence="3" id="KW-1185">Reference proteome</keyword>
<dbReference type="Pfam" id="PF13847">
    <property type="entry name" value="Methyltransf_31"/>
    <property type="match status" value="1"/>
</dbReference>
<dbReference type="CDD" id="cd02440">
    <property type="entry name" value="AdoMet_MTases"/>
    <property type="match status" value="1"/>
</dbReference>
<dbReference type="InterPro" id="IPR025714">
    <property type="entry name" value="Methyltranfer_dom"/>
</dbReference>
<comment type="caution">
    <text evidence="2">The sequence shown here is derived from an EMBL/GenBank/DDBJ whole genome shotgun (WGS) entry which is preliminary data.</text>
</comment>
<dbReference type="InterPro" id="IPR029063">
    <property type="entry name" value="SAM-dependent_MTases_sf"/>
</dbReference>
<sequence>MANSFNSEAAKGYREAAISVQKLDGETFIQTDVCPKAGDTILDLGCGTGELSAYLAELVGAEGKVVGVDPDKERIQLARQSHHQVKNLSFLEGGALTFPQIGLEPCDIIFSNYALHFMKNNLKAGGKIAFQYISHLPPFKRNAYVLLNPENADRILGMYQCEGKTKIEQYCLSVGFEITRSVQTESVKLIFEYAEELLKWHWSTTHGVFDPSLVTEERLQKYLAPYANEDGKPCLDFRGLKHEMAVCHPKAIKKTTERH</sequence>
<organism evidence="2 3">
    <name type="scientific">Porites lobata</name>
    <dbReference type="NCBI Taxonomy" id="104759"/>
    <lineage>
        <taxon>Eukaryota</taxon>
        <taxon>Metazoa</taxon>
        <taxon>Cnidaria</taxon>
        <taxon>Anthozoa</taxon>
        <taxon>Hexacorallia</taxon>
        <taxon>Scleractinia</taxon>
        <taxon>Fungiina</taxon>
        <taxon>Poritidae</taxon>
        <taxon>Porites</taxon>
    </lineage>
</organism>
<dbReference type="SUPFAM" id="SSF53335">
    <property type="entry name" value="S-adenosyl-L-methionine-dependent methyltransferases"/>
    <property type="match status" value="1"/>
</dbReference>
<dbReference type="PANTHER" id="PTHR43861:SF1">
    <property type="entry name" value="TRANS-ACONITATE 2-METHYLTRANSFERASE"/>
    <property type="match status" value="1"/>
</dbReference>
<feature type="domain" description="Methyltransferase" evidence="1">
    <location>
        <begin position="36"/>
        <end position="124"/>
    </location>
</feature>